<protein>
    <recommendedName>
        <fullName evidence="4">Lipoprotein</fullName>
    </recommendedName>
</protein>
<evidence type="ECO:0000313" key="2">
    <source>
        <dbReference type="EMBL" id="MEE1946668.1"/>
    </source>
</evidence>
<proteinExistence type="predicted"/>
<evidence type="ECO:0000313" key="3">
    <source>
        <dbReference type="Proteomes" id="UP001336835"/>
    </source>
</evidence>
<gene>
    <name evidence="2" type="ORF">VRU48_16205</name>
</gene>
<reference evidence="2 3" key="1">
    <citation type="submission" date="2024-01" db="EMBL/GenBank/DDBJ databases">
        <title>Pedobacter sp. nov., isolated from fresh soil.</title>
        <authorList>
            <person name="Le N.T.T."/>
        </authorList>
    </citation>
    <scope>NUCLEOTIDE SEQUENCE [LARGE SCALE GENOMIC DNA]</scope>
    <source>
        <strain evidence="2 3">KR3-3</strain>
    </source>
</reference>
<dbReference type="PROSITE" id="PS51257">
    <property type="entry name" value="PROKAR_LIPOPROTEIN"/>
    <property type="match status" value="1"/>
</dbReference>
<feature type="chain" id="PRO_5045373106" description="Lipoprotein" evidence="1">
    <location>
        <begin position="22"/>
        <end position="132"/>
    </location>
</feature>
<sequence>MKNFKKLLLVVLPLIALAILASCSKKDDETPAGTHKVVFKAETSSDASISTALFTNATGDITTNTSVNSRTFTSAELTIPSSVLVINFGANGSGASANSSLKVQIWVDGKLVKENIGTGTALSATTSYTFGK</sequence>
<accession>A0ABU7IB02</accession>
<dbReference type="EMBL" id="JAZDQT010000003">
    <property type="protein sequence ID" value="MEE1946668.1"/>
    <property type="molecule type" value="Genomic_DNA"/>
</dbReference>
<comment type="caution">
    <text evidence="2">The sequence shown here is derived from an EMBL/GenBank/DDBJ whole genome shotgun (WGS) entry which is preliminary data.</text>
</comment>
<keyword evidence="1" id="KW-0732">Signal</keyword>
<organism evidence="2 3">
    <name type="scientific">Pedobacter albus</name>
    <dbReference type="NCBI Taxonomy" id="3113905"/>
    <lineage>
        <taxon>Bacteria</taxon>
        <taxon>Pseudomonadati</taxon>
        <taxon>Bacteroidota</taxon>
        <taxon>Sphingobacteriia</taxon>
        <taxon>Sphingobacteriales</taxon>
        <taxon>Sphingobacteriaceae</taxon>
        <taxon>Pedobacter</taxon>
    </lineage>
</organism>
<evidence type="ECO:0008006" key="4">
    <source>
        <dbReference type="Google" id="ProtNLM"/>
    </source>
</evidence>
<evidence type="ECO:0000256" key="1">
    <source>
        <dbReference type="SAM" id="SignalP"/>
    </source>
</evidence>
<dbReference type="Proteomes" id="UP001336835">
    <property type="component" value="Unassembled WGS sequence"/>
</dbReference>
<name>A0ABU7IB02_9SPHI</name>
<feature type="signal peptide" evidence="1">
    <location>
        <begin position="1"/>
        <end position="21"/>
    </location>
</feature>
<keyword evidence="3" id="KW-1185">Reference proteome</keyword>
<dbReference type="RefSeq" id="WP_330108966.1">
    <property type="nucleotide sequence ID" value="NZ_JAZDQT010000003.1"/>
</dbReference>